<gene>
    <name evidence="1" type="ORF">ANN_21751</name>
</gene>
<comment type="caution">
    <text evidence="1">The sequence shown here is derived from an EMBL/GenBank/DDBJ whole genome shotgun (WGS) entry which is preliminary data.</text>
</comment>
<accession>A0ABQ8S6B7</accession>
<name>A0ABQ8S6B7_PERAM</name>
<evidence type="ECO:0000313" key="2">
    <source>
        <dbReference type="Proteomes" id="UP001148838"/>
    </source>
</evidence>
<protein>
    <submittedName>
        <fullName evidence="1">Uncharacterized protein</fullName>
    </submittedName>
</protein>
<reference evidence="1 2" key="1">
    <citation type="journal article" date="2022" name="Allergy">
        <title>Genome assembly and annotation of Periplaneta americana reveal a comprehensive cockroach allergen profile.</title>
        <authorList>
            <person name="Wang L."/>
            <person name="Xiong Q."/>
            <person name="Saelim N."/>
            <person name="Wang L."/>
            <person name="Nong W."/>
            <person name="Wan A.T."/>
            <person name="Shi M."/>
            <person name="Liu X."/>
            <person name="Cao Q."/>
            <person name="Hui J.H.L."/>
            <person name="Sookrung N."/>
            <person name="Leung T.F."/>
            <person name="Tungtrongchitr A."/>
            <person name="Tsui S.K.W."/>
        </authorList>
    </citation>
    <scope>NUCLEOTIDE SEQUENCE [LARGE SCALE GENOMIC DNA]</scope>
    <source>
        <strain evidence="1">PWHHKU_190912</strain>
    </source>
</reference>
<evidence type="ECO:0000313" key="1">
    <source>
        <dbReference type="EMBL" id="KAJ4429581.1"/>
    </source>
</evidence>
<dbReference type="EMBL" id="JAJSOF020000033">
    <property type="protein sequence ID" value="KAJ4429581.1"/>
    <property type="molecule type" value="Genomic_DNA"/>
</dbReference>
<keyword evidence="2" id="KW-1185">Reference proteome</keyword>
<proteinExistence type="predicted"/>
<dbReference type="Proteomes" id="UP001148838">
    <property type="component" value="Unassembled WGS sequence"/>
</dbReference>
<sequence>MEGVRRAARVSRLERRRNEDVRQMMEMEESRPGMVVADISFIKKERLGKNSTLYKVKAWLLDVEPPILRKKMPVLLTFLFRLYLIDENDDEIVATVCGEHGIDFVVKISVSRAVASWSKASCLGLTLQNARWFESSWGKKFSHEISASVWDLCPPSIVMHLGSYDRFNIKEEITWTKFYCTEIVRGYGCTVHSYLRDREVRRKVRETLAQIVLKNKDTRLEDRGSLLNLVIAPVHTAMGKEFIVTHTVLCK</sequence>
<organism evidence="1 2">
    <name type="scientific">Periplaneta americana</name>
    <name type="common">American cockroach</name>
    <name type="synonym">Blatta americana</name>
    <dbReference type="NCBI Taxonomy" id="6978"/>
    <lineage>
        <taxon>Eukaryota</taxon>
        <taxon>Metazoa</taxon>
        <taxon>Ecdysozoa</taxon>
        <taxon>Arthropoda</taxon>
        <taxon>Hexapoda</taxon>
        <taxon>Insecta</taxon>
        <taxon>Pterygota</taxon>
        <taxon>Neoptera</taxon>
        <taxon>Polyneoptera</taxon>
        <taxon>Dictyoptera</taxon>
        <taxon>Blattodea</taxon>
        <taxon>Blattoidea</taxon>
        <taxon>Blattidae</taxon>
        <taxon>Blattinae</taxon>
        <taxon>Periplaneta</taxon>
    </lineage>
</organism>